<feature type="chain" id="PRO_5045467185" description="DUF3558 domain-containing protein" evidence="1">
    <location>
        <begin position="22"/>
        <end position="181"/>
    </location>
</feature>
<proteinExistence type="predicted"/>
<keyword evidence="1" id="KW-0732">Signal</keyword>
<dbReference type="PROSITE" id="PS51257">
    <property type="entry name" value="PROKAR_LIPOPROTEIN"/>
    <property type="match status" value="1"/>
</dbReference>
<evidence type="ECO:0000313" key="3">
    <source>
        <dbReference type="Proteomes" id="UP001330812"/>
    </source>
</evidence>
<dbReference type="EMBL" id="CP142149">
    <property type="protein sequence ID" value="WSE33958.1"/>
    <property type="molecule type" value="Genomic_DNA"/>
</dbReference>
<feature type="signal peptide" evidence="1">
    <location>
        <begin position="1"/>
        <end position="21"/>
    </location>
</feature>
<gene>
    <name evidence="2" type="ORF">VSH64_17930</name>
</gene>
<reference evidence="2 3" key="1">
    <citation type="journal article" date="2015" name="Int. J. Syst. Evol. Microbiol.">
        <title>Amycolatopsis rhabdoformis sp. nov., an actinomycete isolated from a tropical forest soil.</title>
        <authorList>
            <person name="Souza W.R."/>
            <person name="Silva R.E."/>
            <person name="Goodfellow M."/>
            <person name="Busarakam K."/>
            <person name="Figueiro F.S."/>
            <person name="Ferreira D."/>
            <person name="Rodrigues-Filho E."/>
            <person name="Moraes L.A.B."/>
            <person name="Zucchi T.D."/>
        </authorList>
    </citation>
    <scope>NUCLEOTIDE SEQUENCE [LARGE SCALE GENOMIC DNA]</scope>
    <source>
        <strain evidence="2 3">NCIMB 14900</strain>
    </source>
</reference>
<evidence type="ECO:0008006" key="4">
    <source>
        <dbReference type="Google" id="ProtNLM"/>
    </source>
</evidence>
<keyword evidence="3" id="KW-1185">Reference proteome</keyword>
<evidence type="ECO:0000256" key="1">
    <source>
        <dbReference type="SAM" id="SignalP"/>
    </source>
</evidence>
<organism evidence="2 3">
    <name type="scientific">Amycolatopsis rhabdoformis</name>
    <dbReference type="NCBI Taxonomy" id="1448059"/>
    <lineage>
        <taxon>Bacteria</taxon>
        <taxon>Bacillati</taxon>
        <taxon>Actinomycetota</taxon>
        <taxon>Actinomycetes</taxon>
        <taxon>Pseudonocardiales</taxon>
        <taxon>Pseudonocardiaceae</taxon>
        <taxon>Amycolatopsis</taxon>
    </lineage>
</organism>
<dbReference type="RefSeq" id="WP_326836756.1">
    <property type="nucleotide sequence ID" value="NZ_CP142149.1"/>
</dbReference>
<sequence>MMKRFTLFAVAAVATIGLVSACGSGGNFGVAVQQAVESTSAPAVPSYEPQGSCPQLQTGQSCANGQLVETPPSTTPPPAIDPAKFTMALKVMSKHCFGSAGCNVEVIPDDSLKYNGPESDLDYYSGGCSLTYQILGDESGEVVETAESSGPGSWQVHSTMLQTTSSKTKISAKVTDIRCNE</sequence>
<evidence type="ECO:0000313" key="2">
    <source>
        <dbReference type="EMBL" id="WSE33958.1"/>
    </source>
</evidence>
<dbReference type="Proteomes" id="UP001330812">
    <property type="component" value="Chromosome"/>
</dbReference>
<accession>A0ABZ1IIG9</accession>
<name>A0ABZ1IIG9_9PSEU</name>
<protein>
    <recommendedName>
        <fullName evidence="4">DUF3558 domain-containing protein</fullName>
    </recommendedName>
</protein>